<keyword evidence="2" id="KW-0408">Iron</keyword>
<dbReference type="SUPFAM" id="SSF53920">
    <property type="entry name" value="Fe-only hydrogenase"/>
    <property type="match status" value="1"/>
</dbReference>
<accession>A0A1E8F228</accession>
<dbReference type="Pfam" id="PF13237">
    <property type="entry name" value="Fer4_10"/>
    <property type="match status" value="1"/>
</dbReference>
<feature type="domain" description="4Fe-4S ferredoxin-type" evidence="4">
    <location>
        <begin position="174"/>
        <end position="203"/>
    </location>
</feature>
<dbReference type="STRING" id="1121290.CLAOCE_04470"/>
<dbReference type="InterPro" id="IPR027631">
    <property type="entry name" value="Mono_FeFe_hydrog"/>
</dbReference>
<dbReference type="GO" id="GO:0008901">
    <property type="term" value="F:ferredoxin hydrogenase activity"/>
    <property type="evidence" value="ECO:0007669"/>
    <property type="project" value="UniProtKB-EC"/>
</dbReference>
<protein>
    <submittedName>
        <fullName evidence="5">Iron hydrogenase 1</fullName>
        <ecNumber evidence="5">1.12.7.2</ecNumber>
    </submittedName>
</protein>
<keyword evidence="1" id="KW-0479">Metal-binding</keyword>
<dbReference type="EC" id="1.12.7.2" evidence="5"/>
<sequence length="502" mass="55173">MKIEGNAKLIKFESDVQLVKYNVLKEVAKSAFKGNLQQDYKKVIKEVADEMDTISRCCIYKERAIIEERVKLAMGGDKDNPNVIEVISAACDECPVNRFLITEACRGCLAHKCKDACPFGAIYYVGKRAYIDYTKCKECGRCKAACPYNAIAEVMRPCMRACSIGALTYDSDTEKAVINNEDCVQCGACAAACPFGAIVDKSYIVNVIDLIKRKKEKDDINIYAVVAPAIASQFTFATIGQVVRAIKTLGFREVLEAALGADIVAEHETNEFAHALQEGKNIMTSSCCPAFVKYIQKKYPELADDVSTSVSPMIAVARLVKQMDEKAKVIFIGPCTAKKAEMNLEDLKGSVDYVLTFEELLALLDASGIQVDKCEEDPLDNASFYGRIFARSGGLTEAVAHVVESNNLDVDFKPIVCNGLKECDMALKLAKINRAKGNFIEGMACEGGCISGPGTIRHGVRAKNEVDKYAKISTEKGVKESLRVFDVDKLNLERDYSKILKK</sequence>
<dbReference type="InterPro" id="IPR017900">
    <property type="entry name" value="4Fe4S_Fe_S_CS"/>
</dbReference>
<evidence type="ECO:0000256" key="2">
    <source>
        <dbReference type="ARBA" id="ARBA00023004"/>
    </source>
</evidence>
<dbReference type="OrthoDB" id="9798098at2"/>
<dbReference type="Pfam" id="PF02906">
    <property type="entry name" value="Fe_hyd_lg_C"/>
    <property type="match status" value="1"/>
</dbReference>
<dbReference type="AlphaFoldDB" id="A0A1E8F228"/>
<dbReference type="GO" id="GO:0046872">
    <property type="term" value="F:metal ion binding"/>
    <property type="evidence" value="ECO:0007669"/>
    <property type="project" value="UniProtKB-KW"/>
</dbReference>
<evidence type="ECO:0000256" key="3">
    <source>
        <dbReference type="ARBA" id="ARBA00023014"/>
    </source>
</evidence>
<evidence type="ECO:0000259" key="4">
    <source>
        <dbReference type="PROSITE" id="PS51379"/>
    </source>
</evidence>
<keyword evidence="6" id="KW-1185">Reference proteome</keyword>
<dbReference type="NCBIfam" id="TIGR04105">
    <property type="entry name" value="FeFe_hydrog_B1"/>
    <property type="match status" value="1"/>
</dbReference>
<evidence type="ECO:0000256" key="1">
    <source>
        <dbReference type="ARBA" id="ARBA00022723"/>
    </source>
</evidence>
<dbReference type="InterPro" id="IPR050340">
    <property type="entry name" value="Cytosolic_Fe-S_CAF"/>
</dbReference>
<dbReference type="PROSITE" id="PS00198">
    <property type="entry name" value="4FE4S_FER_1"/>
    <property type="match status" value="1"/>
</dbReference>
<keyword evidence="5" id="KW-0560">Oxidoreductase</keyword>
<gene>
    <name evidence="5" type="ORF">CLOACE_04470</name>
</gene>
<dbReference type="EMBL" id="LZFO01000004">
    <property type="protein sequence ID" value="OFI07254.1"/>
    <property type="molecule type" value="Genomic_DNA"/>
</dbReference>
<proteinExistence type="predicted"/>
<dbReference type="GO" id="GO:0051536">
    <property type="term" value="F:iron-sulfur cluster binding"/>
    <property type="evidence" value="ECO:0007669"/>
    <property type="project" value="UniProtKB-KW"/>
</dbReference>
<feature type="domain" description="4Fe-4S ferredoxin-type" evidence="4">
    <location>
        <begin position="127"/>
        <end position="156"/>
    </location>
</feature>
<name>A0A1E8F228_9CLOT</name>
<dbReference type="PROSITE" id="PS51379">
    <property type="entry name" value="4FE4S_FER_2"/>
    <property type="match status" value="3"/>
</dbReference>
<dbReference type="InterPro" id="IPR017896">
    <property type="entry name" value="4Fe4S_Fe-S-bd"/>
</dbReference>
<dbReference type="InterPro" id="IPR009016">
    <property type="entry name" value="Fe_hydrogenase"/>
</dbReference>
<dbReference type="PANTHER" id="PTHR11615">
    <property type="entry name" value="NITRATE, FORMATE, IRON DEHYDROGENASE"/>
    <property type="match status" value="1"/>
</dbReference>
<dbReference type="Proteomes" id="UP000175744">
    <property type="component" value="Unassembled WGS sequence"/>
</dbReference>
<dbReference type="InterPro" id="IPR004108">
    <property type="entry name" value="Fe_hydrogenase_lsu_C"/>
</dbReference>
<dbReference type="PATRIC" id="fig|1121290.3.peg.451"/>
<evidence type="ECO:0000313" key="5">
    <source>
        <dbReference type="EMBL" id="OFI07254.1"/>
    </source>
</evidence>
<keyword evidence="3" id="KW-0411">Iron-sulfur</keyword>
<dbReference type="SUPFAM" id="SSF54862">
    <property type="entry name" value="4Fe-4S ferredoxins"/>
    <property type="match status" value="1"/>
</dbReference>
<dbReference type="Gene3D" id="3.40.950.10">
    <property type="entry name" value="Fe-only Hydrogenase (Larger Subunit), Chain L, domain 3"/>
    <property type="match status" value="1"/>
</dbReference>
<organism evidence="5 6">
    <name type="scientific">Clostridium acetireducens DSM 10703</name>
    <dbReference type="NCBI Taxonomy" id="1121290"/>
    <lineage>
        <taxon>Bacteria</taxon>
        <taxon>Bacillati</taxon>
        <taxon>Bacillota</taxon>
        <taxon>Clostridia</taxon>
        <taxon>Eubacteriales</taxon>
        <taxon>Clostridiaceae</taxon>
        <taxon>Clostridium</taxon>
    </lineage>
</organism>
<evidence type="ECO:0000313" key="6">
    <source>
        <dbReference type="Proteomes" id="UP000175744"/>
    </source>
</evidence>
<reference evidence="5 6" key="1">
    <citation type="submission" date="2016-06" db="EMBL/GenBank/DDBJ databases">
        <title>Genome sequence of Clostridium acetireducens DSM 10703.</title>
        <authorList>
            <person name="Poehlein A."/>
            <person name="Fluechter S."/>
            <person name="Duerre P."/>
            <person name="Daniel R."/>
        </authorList>
    </citation>
    <scope>NUCLEOTIDE SEQUENCE [LARGE SCALE GENOMIC DNA]</scope>
    <source>
        <strain evidence="5 6">DSM 10703</strain>
    </source>
</reference>
<comment type="caution">
    <text evidence="5">The sequence shown here is derived from an EMBL/GenBank/DDBJ whole genome shotgun (WGS) entry which is preliminary data.</text>
</comment>
<feature type="domain" description="4Fe-4S ferredoxin-type" evidence="4">
    <location>
        <begin position="96"/>
        <end position="126"/>
    </location>
</feature>
<dbReference type="RefSeq" id="WP_070109411.1">
    <property type="nucleotide sequence ID" value="NZ_LZFO01000004.1"/>
</dbReference>
<dbReference type="Gene3D" id="3.30.70.20">
    <property type="match status" value="2"/>
</dbReference>